<evidence type="ECO:0000313" key="2">
    <source>
        <dbReference type="Proteomes" id="UP000245252"/>
    </source>
</evidence>
<dbReference type="EMBL" id="QFBC01000010">
    <property type="protein sequence ID" value="PWE54371.1"/>
    <property type="molecule type" value="Genomic_DNA"/>
</dbReference>
<name>A0A2U2DM52_9HYPH</name>
<gene>
    <name evidence="1" type="ORF">DEM27_19850</name>
</gene>
<reference evidence="1 2" key="1">
    <citation type="submission" date="2018-05" db="EMBL/GenBank/DDBJ databases">
        <title>The draft genome of strain NS-104.</title>
        <authorList>
            <person name="Hang P."/>
            <person name="Jiang J."/>
        </authorList>
    </citation>
    <scope>NUCLEOTIDE SEQUENCE [LARGE SCALE GENOMIC DNA]</scope>
    <source>
        <strain evidence="1 2">NS-104</strain>
    </source>
</reference>
<organism evidence="1 2">
    <name type="scientific">Metarhizobium album</name>
    <dbReference type="NCBI Taxonomy" id="2182425"/>
    <lineage>
        <taxon>Bacteria</taxon>
        <taxon>Pseudomonadati</taxon>
        <taxon>Pseudomonadota</taxon>
        <taxon>Alphaproteobacteria</taxon>
        <taxon>Hyphomicrobiales</taxon>
        <taxon>Rhizobiaceae</taxon>
        <taxon>Metarhizobium</taxon>
    </lineage>
</organism>
<keyword evidence="2" id="KW-1185">Reference proteome</keyword>
<proteinExistence type="predicted"/>
<accession>A0A2U2DM52</accession>
<dbReference type="OrthoDB" id="8426253at2"/>
<dbReference type="RefSeq" id="WP_109460001.1">
    <property type="nucleotide sequence ID" value="NZ_QFBC01000010.1"/>
</dbReference>
<comment type="caution">
    <text evidence="1">The sequence shown here is derived from an EMBL/GenBank/DDBJ whole genome shotgun (WGS) entry which is preliminary data.</text>
</comment>
<dbReference type="Proteomes" id="UP000245252">
    <property type="component" value="Unassembled WGS sequence"/>
</dbReference>
<protein>
    <submittedName>
        <fullName evidence="1">Uncharacterized protein</fullName>
    </submittedName>
</protein>
<evidence type="ECO:0000313" key="1">
    <source>
        <dbReference type="EMBL" id="PWE54371.1"/>
    </source>
</evidence>
<sequence>MRSLDHYPNCKREFYANAQDAYCEECWRAWCKNDGTFEQRTKPWASLIETPSPKNNVVGWVTVRVEDTGDGLIINADDAKEWRLASDQHYEGSFLPDGRYRIAIPCRAACATTEGSDRG</sequence>
<dbReference type="AlphaFoldDB" id="A0A2U2DM52"/>